<dbReference type="PANTHER" id="PTHR19378">
    <property type="entry name" value="GOLGIN- RELATED"/>
    <property type="match status" value="1"/>
</dbReference>
<comment type="subcellular location">
    <subcellularLocation>
        <location evidence="1">Cytoplasm</location>
        <location evidence="1">Cytoskeleton</location>
        <location evidence="1">Spindle</location>
    </subcellularLocation>
</comment>
<proteinExistence type="inferred from homology"/>
<dbReference type="PANTHER" id="PTHR19378:SF0">
    <property type="entry name" value="HAUS AUGMIN-LIKE COMPLEX SUBUNIT 3"/>
    <property type="match status" value="1"/>
</dbReference>
<reference evidence="13" key="1">
    <citation type="submission" date="2025-08" db="UniProtKB">
        <authorList>
            <consortium name="RefSeq"/>
        </authorList>
    </citation>
    <scope>IDENTIFICATION</scope>
</reference>
<dbReference type="RefSeq" id="XP_030635175.1">
    <property type="nucleotide sequence ID" value="XM_030779315.1"/>
</dbReference>
<dbReference type="GO" id="GO:0005874">
    <property type="term" value="C:microtubule"/>
    <property type="evidence" value="ECO:0007669"/>
    <property type="project" value="UniProtKB-KW"/>
</dbReference>
<evidence type="ECO:0000256" key="5">
    <source>
        <dbReference type="ARBA" id="ARBA00022701"/>
    </source>
</evidence>
<evidence type="ECO:0000313" key="12">
    <source>
        <dbReference type="Proteomes" id="UP000504632"/>
    </source>
</evidence>
<dbReference type="Proteomes" id="UP000504632">
    <property type="component" value="Chromosome 7"/>
</dbReference>
<name>A0A6J2VQE7_CHACN</name>
<evidence type="ECO:0000256" key="9">
    <source>
        <dbReference type="ARBA" id="ARBA00023306"/>
    </source>
</evidence>
<evidence type="ECO:0000256" key="3">
    <source>
        <dbReference type="ARBA" id="ARBA00022490"/>
    </source>
</evidence>
<dbReference type="InterPro" id="IPR032733">
    <property type="entry name" value="HAUS3_N"/>
</dbReference>
<evidence type="ECO:0000259" key="11">
    <source>
        <dbReference type="Pfam" id="PF14932"/>
    </source>
</evidence>
<keyword evidence="12" id="KW-1185">Reference proteome</keyword>
<dbReference type="GeneID" id="115816358"/>
<evidence type="ECO:0000256" key="4">
    <source>
        <dbReference type="ARBA" id="ARBA00022618"/>
    </source>
</evidence>
<evidence type="ECO:0000313" key="13">
    <source>
        <dbReference type="RefSeq" id="XP_030635175.1"/>
    </source>
</evidence>
<dbReference type="PRINTS" id="PR02089">
    <property type="entry name" value="HAUSAUGMINL3"/>
</dbReference>
<dbReference type="Pfam" id="PF14932">
    <property type="entry name" value="HAUS-augmin3"/>
    <property type="match status" value="1"/>
</dbReference>
<evidence type="ECO:0000256" key="2">
    <source>
        <dbReference type="ARBA" id="ARBA00009645"/>
    </source>
</evidence>
<keyword evidence="9" id="KW-0131">Cell cycle</keyword>
<organism evidence="12 13">
    <name type="scientific">Chanos chanos</name>
    <name type="common">Milkfish</name>
    <name type="synonym">Mugil chanos</name>
    <dbReference type="NCBI Taxonomy" id="29144"/>
    <lineage>
        <taxon>Eukaryota</taxon>
        <taxon>Metazoa</taxon>
        <taxon>Chordata</taxon>
        <taxon>Craniata</taxon>
        <taxon>Vertebrata</taxon>
        <taxon>Euteleostomi</taxon>
        <taxon>Actinopterygii</taxon>
        <taxon>Neopterygii</taxon>
        <taxon>Teleostei</taxon>
        <taxon>Ostariophysi</taxon>
        <taxon>Gonorynchiformes</taxon>
        <taxon>Chanidae</taxon>
        <taxon>Chanos</taxon>
    </lineage>
</organism>
<gene>
    <name evidence="13" type="primary">haus3</name>
</gene>
<dbReference type="GO" id="GO:0005815">
    <property type="term" value="C:microtubule organizing center"/>
    <property type="evidence" value="ECO:0007669"/>
    <property type="project" value="TreeGrafter"/>
</dbReference>
<accession>A0A6J2VQE7</accession>
<dbReference type="InParanoid" id="A0A6J2VQE7"/>
<dbReference type="GO" id="GO:0072686">
    <property type="term" value="C:mitotic spindle"/>
    <property type="evidence" value="ECO:0007669"/>
    <property type="project" value="TreeGrafter"/>
</dbReference>
<feature type="coiled-coil region" evidence="10">
    <location>
        <begin position="101"/>
        <end position="135"/>
    </location>
</feature>
<evidence type="ECO:0000256" key="1">
    <source>
        <dbReference type="ARBA" id="ARBA00004186"/>
    </source>
</evidence>
<dbReference type="GO" id="GO:0031023">
    <property type="term" value="P:microtubule organizing center organization"/>
    <property type="evidence" value="ECO:0007669"/>
    <property type="project" value="TreeGrafter"/>
</dbReference>
<evidence type="ECO:0000256" key="7">
    <source>
        <dbReference type="ARBA" id="ARBA00023054"/>
    </source>
</evidence>
<evidence type="ECO:0000256" key="6">
    <source>
        <dbReference type="ARBA" id="ARBA00022776"/>
    </source>
</evidence>
<feature type="domain" description="HAUS augmin-like complex subunit 3 N-terminal" evidence="11">
    <location>
        <begin position="29"/>
        <end position="307"/>
    </location>
</feature>
<keyword evidence="5" id="KW-0493">Microtubule</keyword>
<keyword evidence="8" id="KW-0206">Cytoskeleton</keyword>
<dbReference type="GO" id="GO:0051301">
    <property type="term" value="P:cell division"/>
    <property type="evidence" value="ECO:0007669"/>
    <property type="project" value="UniProtKB-KW"/>
</dbReference>
<evidence type="ECO:0000256" key="10">
    <source>
        <dbReference type="SAM" id="Coils"/>
    </source>
</evidence>
<keyword evidence="4" id="KW-0132">Cell division</keyword>
<dbReference type="InterPro" id="IPR026206">
    <property type="entry name" value="HAUS3"/>
</dbReference>
<dbReference type="AlphaFoldDB" id="A0A6J2VQE7"/>
<evidence type="ECO:0000256" key="8">
    <source>
        <dbReference type="ARBA" id="ARBA00023212"/>
    </source>
</evidence>
<sequence length="643" mass="71206">MLDGAQFVEALARLGYPGAASLKGSEFDWLFDCAPENLYFLRFFCSNLNRSNVLAPEEVRAFEALRASGKPILNEAALGEVLKTCGPVDGGPGRGSSTSLCGEDDVSVQELEAELQALRREKQLKQRRLKKLQVFATTRADSAARLAVHEESVADGAKGASSALGGENAGTNAALQKLSEEVQRLAAFYHVEIPSVTKNRAAASTEHPAGPPVRLSQLSLEAYLRQEELNTKTLAAYTQKQFFQGISDMVESSSAERFQLLELSHCSDDGEEEEEEKRAVEKRRKEMARLQWAHMVAQHQLLRARAEEQGNRAAKEWISEYLCRKIQPSGSLQTRESYLRSELRATQSELESLLSEPVRSALRESARLLNVPVVRGDLDLQVARQDYYSARQAEVRDQLLRQKASFELLRLAQETELRTDQRLLKELGDTAVRLEEAAVATAQRLQALSQPELAVAPKPCPVISSRDMALSRLLQTLESGKGPGREEPFRTYAALEAAATELREELLSVREALAGAGTEQGYTVARLESDLESLRRAAYSGVQQVLLRPQVCAPATPAQEICPNAQELTVTLQELETKLTSLYKMLQDVTGDIRSKRAQLERSPTLRRERELYVYFHLDPTLLRKAVEDMEARAGSGGGAGRV</sequence>
<protein>
    <submittedName>
        <fullName evidence="13">HAUS augmin-like complex subunit 3</fullName>
    </submittedName>
</protein>
<dbReference type="OrthoDB" id="2159690at2759"/>
<dbReference type="GO" id="GO:0051225">
    <property type="term" value="P:spindle assembly"/>
    <property type="evidence" value="ECO:0007669"/>
    <property type="project" value="InterPro"/>
</dbReference>
<keyword evidence="6" id="KW-0498">Mitosis</keyword>
<keyword evidence="7 10" id="KW-0175">Coiled coil</keyword>
<dbReference type="CTD" id="79441"/>
<comment type="similarity">
    <text evidence="2">Belongs to the HAUS3 family.</text>
</comment>
<keyword evidence="3" id="KW-0963">Cytoplasm</keyword>
<dbReference type="GO" id="GO:0070652">
    <property type="term" value="C:HAUS complex"/>
    <property type="evidence" value="ECO:0007669"/>
    <property type="project" value="InterPro"/>
</dbReference>